<feature type="region of interest" description="Disordered" evidence="2">
    <location>
        <begin position="117"/>
        <end position="172"/>
    </location>
</feature>
<accession>A0ABQ9XTA5</accession>
<dbReference type="Proteomes" id="UP001281761">
    <property type="component" value="Unassembled WGS sequence"/>
</dbReference>
<sequence>MPPKRVHTLTSVKTEPPRLTKSQSSLSKGSPKQSAEPTMVTRKSNSARDNDLLLQSAHIDSILHDQSNISATLSALASGDSHRSTTSAKRIQNIESVEQDMSKVDLGNLTQEMLDLLDDKTSPIDQRSRTKPKIKNTIQRKGGKSKSAYGPGSYNSMGQSQYSSETSDQDEVRAGTLKTSVPLFGPRGMLVNPSGHKQEKGSMFEHQKEGPTVSLGMNGVGLDGGLGKTLQYLKEHPEEREKFQKRIDEILNKKKDSRQKQIEAERKARKERREKMKLEEVETKEGHRLRKEEYYNTLSLRMRSSAAKRDELHGEMMARLEWKRMCYQTVEYKQQHELQLRRNPSLWRRVQRFRTWDSVCRLFARLGALQIALREYRAVTEYERMKAEEKLTKQDEWRMKAIVARNTNSVASELTQTVLGFILQRKRKEKLQSAEIAIEFFNHVRRSGHMVAMLKKYRFTVIQAERMVREFEKSTVCRLHLICLQFEKFWLGGFDLNDKPIIGMGDRIKMEMERLLVENGWNVDQTLKANPVKYITIKRCNDRNEEIQFNEDDDPQKLFEEELKQENAKYEKIMKERAKKAEMKANRPPKPPKPADSEEESEDESSSDEEEEPDPPNAFIVRRRVFESRDIAGILTESNFLKFCALSTLRLQQARTPKGQTFQMPKRIPPFPPKLQMTLLKEMLSSHRRRHAKLIVEMEYLEDDVSLLQGGSSISALLSEHELNWVVEQALLVLLHDLPPPPPLILSHYRTFHSVLAETGSPLAQLFGLRRKSTQSAAQQSPGLPRTPTEINVGFTGRSNEGPPLSPLKSPQRAATSLSLMDDKKMF</sequence>
<keyword evidence="4" id="KW-1185">Reference proteome</keyword>
<feature type="compositionally biased region" description="Polar residues" evidence="2">
    <location>
        <begin position="20"/>
        <end position="44"/>
    </location>
</feature>
<gene>
    <name evidence="3" type="ORF">BLNAU_10352</name>
</gene>
<organism evidence="3 4">
    <name type="scientific">Blattamonas nauphoetae</name>
    <dbReference type="NCBI Taxonomy" id="2049346"/>
    <lineage>
        <taxon>Eukaryota</taxon>
        <taxon>Metamonada</taxon>
        <taxon>Preaxostyla</taxon>
        <taxon>Oxymonadida</taxon>
        <taxon>Blattamonas</taxon>
    </lineage>
</organism>
<dbReference type="EMBL" id="JARBJD010000075">
    <property type="protein sequence ID" value="KAK2954696.1"/>
    <property type="molecule type" value="Genomic_DNA"/>
</dbReference>
<evidence type="ECO:0000256" key="1">
    <source>
        <dbReference type="SAM" id="Coils"/>
    </source>
</evidence>
<feature type="region of interest" description="Disordered" evidence="2">
    <location>
        <begin position="579"/>
        <end position="619"/>
    </location>
</feature>
<name>A0ABQ9XTA5_9EUKA</name>
<protein>
    <submittedName>
        <fullName evidence="3">Uncharacterized protein</fullName>
    </submittedName>
</protein>
<evidence type="ECO:0000313" key="3">
    <source>
        <dbReference type="EMBL" id="KAK2954696.1"/>
    </source>
</evidence>
<feature type="region of interest" description="Disordered" evidence="2">
    <location>
        <begin position="1"/>
        <end position="49"/>
    </location>
</feature>
<feature type="compositionally biased region" description="Polar residues" evidence="2">
    <location>
        <begin position="153"/>
        <end position="166"/>
    </location>
</feature>
<feature type="compositionally biased region" description="Basic and acidic residues" evidence="2">
    <location>
        <begin position="117"/>
        <end position="128"/>
    </location>
</feature>
<proteinExistence type="predicted"/>
<evidence type="ECO:0000256" key="2">
    <source>
        <dbReference type="SAM" id="MobiDB-lite"/>
    </source>
</evidence>
<feature type="compositionally biased region" description="Acidic residues" evidence="2">
    <location>
        <begin position="597"/>
        <end position="614"/>
    </location>
</feature>
<comment type="caution">
    <text evidence="3">The sequence shown here is derived from an EMBL/GenBank/DDBJ whole genome shotgun (WGS) entry which is preliminary data.</text>
</comment>
<keyword evidence="1" id="KW-0175">Coiled coil</keyword>
<evidence type="ECO:0000313" key="4">
    <source>
        <dbReference type="Proteomes" id="UP001281761"/>
    </source>
</evidence>
<feature type="coiled-coil region" evidence="1">
    <location>
        <begin position="240"/>
        <end position="281"/>
    </location>
</feature>
<feature type="region of interest" description="Disordered" evidence="2">
    <location>
        <begin position="774"/>
        <end position="827"/>
    </location>
</feature>
<reference evidence="3 4" key="1">
    <citation type="journal article" date="2022" name="bioRxiv">
        <title>Genomics of Preaxostyla Flagellates Illuminates Evolutionary Transitions and the Path Towards Mitochondrial Loss.</title>
        <authorList>
            <person name="Novak L.V.F."/>
            <person name="Treitli S.C."/>
            <person name="Pyrih J."/>
            <person name="Halakuc P."/>
            <person name="Pipaliya S.V."/>
            <person name="Vacek V."/>
            <person name="Brzon O."/>
            <person name="Soukal P."/>
            <person name="Eme L."/>
            <person name="Dacks J.B."/>
            <person name="Karnkowska A."/>
            <person name="Elias M."/>
            <person name="Hampl V."/>
        </authorList>
    </citation>
    <scope>NUCLEOTIDE SEQUENCE [LARGE SCALE GENOMIC DNA]</scope>
    <source>
        <strain evidence="3">NAU3</strain>
        <tissue evidence="3">Gut</tissue>
    </source>
</reference>